<evidence type="ECO:0000256" key="1">
    <source>
        <dbReference type="ARBA" id="ARBA00022729"/>
    </source>
</evidence>
<evidence type="ECO:0000313" key="3">
    <source>
        <dbReference type="EMBL" id="SEE46201.1"/>
    </source>
</evidence>
<evidence type="ECO:0000313" key="4">
    <source>
        <dbReference type="Proteomes" id="UP000183208"/>
    </source>
</evidence>
<evidence type="ECO:0008006" key="5">
    <source>
        <dbReference type="Google" id="ProtNLM"/>
    </source>
</evidence>
<dbReference type="Gene3D" id="2.50.20.10">
    <property type="entry name" value="Lipoprotein localisation LolA/LolB/LppX"/>
    <property type="match status" value="1"/>
</dbReference>
<dbReference type="Proteomes" id="UP000183208">
    <property type="component" value="Unassembled WGS sequence"/>
</dbReference>
<dbReference type="RefSeq" id="WP_074829985.1">
    <property type="nucleotide sequence ID" value="NZ_FNTI01000001.1"/>
</dbReference>
<feature type="chain" id="PRO_5030032012" description="DUF2092 domain-containing protein" evidence="2">
    <location>
        <begin position="34"/>
        <end position="266"/>
    </location>
</feature>
<evidence type="ECO:0000256" key="2">
    <source>
        <dbReference type="SAM" id="SignalP"/>
    </source>
</evidence>
<dbReference type="InterPro" id="IPR029046">
    <property type="entry name" value="LolA/LolB/LppX"/>
</dbReference>
<dbReference type="Pfam" id="PF09865">
    <property type="entry name" value="DUF2092"/>
    <property type="match status" value="1"/>
</dbReference>
<feature type="signal peptide" evidence="2">
    <location>
        <begin position="1"/>
        <end position="33"/>
    </location>
</feature>
<dbReference type="PIRSF" id="PIRSF012443">
    <property type="entry name" value="UCP012443"/>
    <property type="match status" value="1"/>
</dbReference>
<organism evidence="3 4">
    <name type="scientific">Bradyrhizobium lablabi</name>
    <dbReference type="NCBI Taxonomy" id="722472"/>
    <lineage>
        <taxon>Bacteria</taxon>
        <taxon>Pseudomonadati</taxon>
        <taxon>Pseudomonadota</taxon>
        <taxon>Alphaproteobacteria</taxon>
        <taxon>Hyphomicrobiales</taxon>
        <taxon>Nitrobacteraceae</taxon>
        <taxon>Bradyrhizobium</taxon>
    </lineage>
</organism>
<dbReference type="AlphaFoldDB" id="A0A1M7IZF4"/>
<sequence length="266" mass="28580">MGQASIRKAGAFSLVAAGLALALIISGIPHAHAQEDGASKLLKAMSDYVASQKTISVTYDSDIEVITSTLQKIQFTSSGQVQLSRPDKLRATRTGGYRDVEVVFDGKLVTVNDKDTKNYAQIEAEGTADQLIDALREKNGVVAPGADLLLPNVFDVMMADVVEGAVIGKGVIDGVECDHLAFRNVETDWQIWVESGARPIPRKYVITSKGVGEAPQYTLRIKEWKTDLPADAFAFKPEQSAKKLALGELGDIDEVPHGVANTGARK</sequence>
<dbReference type="EMBL" id="FNTI01000001">
    <property type="protein sequence ID" value="SEE46201.1"/>
    <property type="molecule type" value="Genomic_DNA"/>
</dbReference>
<proteinExistence type="predicted"/>
<protein>
    <recommendedName>
        <fullName evidence="5">DUF2092 domain-containing protein</fullName>
    </recommendedName>
</protein>
<reference evidence="3 4" key="1">
    <citation type="submission" date="2016-10" db="EMBL/GenBank/DDBJ databases">
        <authorList>
            <person name="de Groot N.N."/>
        </authorList>
    </citation>
    <scope>NUCLEOTIDE SEQUENCE [LARGE SCALE GENOMIC DNA]</scope>
    <source>
        <strain evidence="3 4">GAS522</strain>
    </source>
</reference>
<accession>A0A1M7IZF4</accession>
<keyword evidence="1 2" id="KW-0732">Signal</keyword>
<dbReference type="InterPro" id="IPR019207">
    <property type="entry name" value="DUF2092"/>
</dbReference>
<dbReference type="SUPFAM" id="SSF89392">
    <property type="entry name" value="Prokaryotic lipoproteins and lipoprotein localization factors"/>
    <property type="match status" value="1"/>
</dbReference>
<name>A0A1M7IZF4_9BRAD</name>
<dbReference type="OrthoDB" id="116979at2"/>
<gene>
    <name evidence="3" type="ORF">SAMN05444171_7586</name>
</gene>